<evidence type="ECO:0000313" key="3">
    <source>
        <dbReference type="Proteomes" id="UP000278807"/>
    </source>
</evidence>
<dbReference type="Pfam" id="PF00085">
    <property type="entry name" value="Thioredoxin"/>
    <property type="match status" value="1"/>
</dbReference>
<dbReference type="InterPro" id="IPR050620">
    <property type="entry name" value="Thioredoxin_H-type-like"/>
</dbReference>
<dbReference type="InterPro" id="IPR013766">
    <property type="entry name" value="Thioredoxin_domain"/>
</dbReference>
<gene>
    <name evidence="2" type="ORF">HNAJ_LOCUS13553</name>
</gene>
<accession>A0A0R3U0D0</accession>
<dbReference type="AlphaFoldDB" id="A0A0R3U0D0"/>
<organism evidence="4">
    <name type="scientific">Rodentolepis nana</name>
    <name type="common">Dwarf tapeworm</name>
    <name type="synonym">Hymenolepis nana</name>
    <dbReference type="NCBI Taxonomy" id="102285"/>
    <lineage>
        <taxon>Eukaryota</taxon>
        <taxon>Metazoa</taxon>
        <taxon>Spiralia</taxon>
        <taxon>Lophotrochozoa</taxon>
        <taxon>Platyhelminthes</taxon>
        <taxon>Cestoda</taxon>
        <taxon>Eucestoda</taxon>
        <taxon>Cyclophyllidea</taxon>
        <taxon>Hymenolepididae</taxon>
        <taxon>Rodentolepis</taxon>
    </lineage>
</organism>
<reference evidence="2 3" key="2">
    <citation type="submission" date="2018-11" db="EMBL/GenBank/DDBJ databases">
        <authorList>
            <consortium name="Pathogen Informatics"/>
        </authorList>
    </citation>
    <scope>NUCLEOTIDE SEQUENCE [LARGE SCALE GENOMIC DNA]</scope>
</reference>
<dbReference type="PANTHER" id="PTHR10438">
    <property type="entry name" value="THIOREDOXIN"/>
    <property type="match status" value="1"/>
</dbReference>
<keyword evidence="3" id="KW-1185">Reference proteome</keyword>
<reference evidence="4" key="1">
    <citation type="submission" date="2017-02" db="UniProtKB">
        <authorList>
            <consortium name="WormBaseParasite"/>
        </authorList>
    </citation>
    <scope>IDENTIFICATION</scope>
</reference>
<dbReference type="STRING" id="102285.A0A0R3U0D0"/>
<protein>
    <submittedName>
        <fullName evidence="4">Thioredoxin domain-containing protein</fullName>
    </submittedName>
</protein>
<dbReference type="PROSITE" id="PS51352">
    <property type="entry name" value="THIOREDOXIN_2"/>
    <property type="match status" value="1"/>
</dbReference>
<dbReference type="Proteomes" id="UP000278807">
    <property type="component" value="Unassembled WGS sequence"/>
</dbReference>
<evidence type="ECO:0000313" key="4">
    <source>
        <dbReference type="WBParaSite" id="HNAJ_0001357901-mRNA-1"/>
    </source>
</evidence>
<dbReference type="InterPro" id="IPR036249">
    <property type="entry name" value="Thioredoxin-like_sf"/>
</dbReference>
<name>A0A0R3U0D0_RODNA</name>
<dbReference type="EMBL" id="UZAE01015604">
    <property type="protein sequence ID" value="VDO16269.1"/>
    <property type="molecule type" value="Genomic_DNA"/>
</dbReference>
<feature type="domain" description="Thioredoxin" evidence="1">
    <location>
        <begin position="20"/>
        <end position="140"/>
    </location>
</feature>
<sequence length="140" mass="15921">MFTQKFLCIASRFPASVSQRVISCSAANFAKRTGITYVQNYDEFKKICTDNEATVIADFFATWCKPCKELGRRFDLVMEKYEDKVCLAKVDVDKVEEVLPEYDIQATPTVIAIKNGKEVGRFTGLKESAVLEKFINDHMN</sequence>
<dbReference type="PANTHER" id="PTHR10438:SF468">
    <property type="entry name" value="THIOREDOXIN-1-RELATED"/>
    <property type="match status" value="1"/>
</dbReference>
<dbReference type="CDD" id="cd02947">
    <property type="entry name" value="TRX_family"/>
    <property type="match status" value="1"/>
</dbReference>
<proteinExistence type="predicted"/>
<dbReference type="Gene3D" id="3.40.30.10">
    <property type="entry name" value="Glutaredoxin"/>
    <property type="match status" value="1"/>
</dbReference>
<dbReference type="WBParaSite" id="HNAJ_0001357901-mRNA-1">
    <property type="protein sequence ID" value="HNAJ_0001357901-mRNA-1"/>
    <property type="gene ID" value="HNAJ_0001357901"/>
</dbReference>
<dbReference type="SUPFAM" id="SSF52833">
    <property type="entry name" value="Thioredoxin-like"/>
    <property type="match status" value="1"/>
</dbReference>
<evidence type="ECO:0000313" key="2">
    <source>
        <dbReference type="EMBL" id="VDO16269.1"/>
    </source>
</evidence>
<dbReference type="OrthoDB" id="19690at2759"/>
<evidence type="ECO:0000259" key="1">
    <source>
        <dbReference type="PROSITE" id="PS51352"/>
    </source>
</evidence>